<evidence type="ECO:0000313" key="3">
    <source>
        <dbReference type="EMBL" id="MDR7363954.1"/>
    </source>
</evidence>
<dbReference type="InterPro" id="IPR017972">
    <property type="entry name" value="Cyt_P450_CS"/>
</dbReference>
<keyword evidence="2" id="KW-0349">Heme</keyword>
<keyword evidence="2" id="KW-0408">Iron</keyword>
<dbReference type="RefSeq" id="WP_310304937.1">
    <property type="nucleotide sequence ID" value="NZ_BAAAPS010000005.1"/>
</dbReference>
<sequence length="383" mass="42107">MRPTSTLDLHDPAVVADPYPALAEERSRHEVAWHEASGGWLAFSHAAVSAVQRNRDLGRLWRDREPAAELEPFNLLHRNQMMENEPPRHTRLRRPVAAAFNRGHVERLRPRVRSLADELLDALDPTAFDLVRDFAEPLPVLVICELLGVPASMVGSLRAWSQAIVRMYEPGTGPDVVDAAVRASADFAAYARELVAERRAAPRDDLVSDLARSELTDDEVVASVVLLLNAGHEASVNVFGNGATAMLRRGLVPGEDVALTVEECLRFDSALQLFERTATAPVEVGGVVVRPGEKVSVLLGSANRDERVFERADSFVVDRDPNPHVAFGVGVHFCLGAPLARMELAESMSRLWERFPRLALTGRPESRGTFVLRGHRSVPVAAE</sequence>
<gene>
    <name evidence="3" type="ORF">J2S63_003507</name>
</gene>
<dbReference type="Proteomes" id="UP001183648">
    <property type="component" value="Unassembled WGS sequence"/>
</dbReference>
<keyword evidence="2" id="KW-0479">Metal-binding</keyword>
<accession>A0ABU2C005</accession>
<dbReference type="PANTHER" id="PTHR46696:SF1">
    <property type="entry name" value="CYTOCHROME P450 YJIB-RELATED"/>
    <property type="match status" value="1"/>
</dbReference>
<keyword evidence="4" id="KW-1185">Reference proteome</keyword>
<dbReference type="InterPro" id="IPR001128">
    <property type="entry name" value="Cyt_P450"/>
</dbReference>
<dbReference type="GO" id="GO:0016712">
    <property type="term" value="F:oxidoreductase activity, acting on paired donors, with incorporation or reduction of molecular oxygen, reduced flavin or flavoprotein as one donor, and incorporation of one atom of oxygen"/>
    <property type="evidence" value="ECO:0007669"/>
    <property type="project" value="UniProtKB-EC"/>
</dbReference>
<protein>
    <submittedName>
        <fullName evidence="3">Unspecific monooxygenase</fullName>
        <ecNumber evidence="3">1.14.14.1</ecNumber>
    </submittedName>
</protein>
<dbReference type="PRINTS" id="PR00359">
    <property type="entry name" value="BP450"/>
</dbReference>
<evidence type="ECO:0000256" key="1">
    <source>
        <dbReference type="ARBA" id="ARBA00010617"/>
    </source>
</evidence>
<organism evidence="3 4">
    <name type="scientific">Nocardioides marmoribigeumensis</name>
    <dbReference type="NCBI Taxonomy" id="433649"/>
    <lineage>
        <taxon>Bacteria</taxon>
        <taxon>Bacillati</taxon>
        <taxon>Actinomycetota</taxon>
        <taxon>Actinomycetes</taxon>
        <taxon>Propionibacteriales</taxon>
        <taxon>Nocardioidaceae</taxon>
        <taxon>Nocardioides</taxon>
    </lineage>
</organism>
<reference evidence="3 4" key="1">
    <citation type="submission" date="2023-07" db="EMBL/GenBank/DDBJ databases">
        <title>Sequencing the genomes of 1000 actinobacteria strains.</title>
        <authorList>
            <person name="Klenk H.-P."/>
        </authorList>
    </citation>
    <scope>NUCLEOTIDE SEQUENCE [LARGE SCALE GENOMIC DNA]</scope>
    <source>
        <strain evidence="3 4">DSM 19426</strain>
    </source>
</reference>
<evidence type="ECO:0000256" key="2">
    <source>
        <dbReference type="RuleBase" id="RU000461"/>
    </source>
</evidence>
<dbReference type="PROSITE" id="PS00086">
    <property type="entry name" value="CYTOCHROME_P450"/>
    <property type="match status" value="1"/>
</dbReference>
<dbReference type="CDD" id="cd20625">
    <property type="entry name" value="CYP164-like"/>
    <property type="match status" value="1"/>
</dbReference>
<keyword evidence="2 3" id="KW-0560">Oxidoreductase</keyword>
<dbReference type="Pfam" id="PF00067">
    <property type="entry name" value="p450"/>
    <property type="match status" value="1"/>
</dbReference>
<dbReference type="Gene3D" id="1.10.630.10">
    <property type="entry name" value="Cytochrome P450"/>
    <property type="match status" value="1"/>
</dbReference>
<dbReference type="EC" id="1.14.14.1" evidence="3"/>
<dbReference type="EMBL" id="JAVDYG010000001">
    <property type="protein sequence ID" value="MDR7363954.1"/>
    <property type="molecule type" value="Genomic_DNA"/>
</dbReference>
<dbReference type="SUPFAM" id="SSF48264">
    <property type="entry name" value="Cytochrome P450"/>
    <property type="match status" value="1"/>
</dbReference>
<dbReference type="InterPro" id="IPR002397">
    <property type="entry name" value="Cyt_P450_B"/>
</dbReference>
<comment type="similarity">
    <text evidence="1 2">Belongs to the cytochrome P450 family.</text>
</comment>
<dbReference type="PANTHER" id="PTHR46696">
    <property type="entry name" value="P450, PUTATIVE (EUROFUNG)-RELATED"/>
    <property type="match status" value="1"/>
</dbReference>
<dbReference type="InterPro" id="IPR036396">
    <property type="entry name" value="Cyt_P450_sf"/>
</dbReference>
<name>A0ABU2C005_9ACTN</name>
<proteinExistence type="inferred from homology"/>
<keyword evidence="2 3" id="KW-0503">Monooxygenase</keyword>
<comment type="caution">
    <text evidence="3">The sequence shown here is derived from an EMBL/GenBank/DDBJ whole genome shotgun (WGS) entry which is preliminary data.</text>
</comment>
<evidence type="ECO:0000313" key="4">
    <source>
        <dbReference type="Proteomes" id="UP001183648"/>
    </source>
</evidence>